<dbReference type="Gene3D" id="3.40.50.720">
    <property type="entry name" value="NAD(P)-binding Rossmann-like Domain"/>
    <property type="match status" value="1"/>
</dbReference>
<evidence type="ECO:0000313" key="2">
    <source>
        <dbReference type="EMBL" id="GAA3927736.1"/>
    </source>
</evidence>
<evidence type="ECO:0000259" key="1">
    <source>
        <dbReference type="SMART" id="SM00829"/>
    </source>
</evidence>
<dbReference type="RefSeq" id="WP_344817759.1">
    <property type="nucleotide sequence ID" value="NZ_BAABCP010000001.1"/>
</dbReference>
<comment type="caution">
    <text evidence="2">The sequence shown here is derived from an EMBL/GenBank/DDBJ whole genome shotgun (WGS) entry which is preliminary data.</text>
</comment>
<proteinExistence type="predicted"/>
<dbReference type="CDD" id="cd08267">
    <property type="entry name" value="MDR1"/>
    <property type="match status" value="1"/>
</dbReference>
<organism evidence="2 3">
    <name type="scientific">Microbacterium soli</name>
    <dbReference type="NCBI Taxonomy" id="446075"/>
    <lineage>
        <taxon>Bacteria</taxon>
        <taxon>Bacillati</taxon>
        <taxon>Actinomycetota</taxon>
        <taxon>Actinomycetes</taxon>
        <taxon>Micrococcales</taxon>
        <taxon>Microbacteriaceae</taxon>
        <taxon>Microbacterium</taxon>
    </lineage>
</organism>
<feature type="domain" description="Enoyl reductase (ER)" evidence="1">
    <location>
        <begin position="20"/>
        <end position="336"/>
    </location>
</feature>
<dbReference type="SMART" id="SM00829">
    <property type="entry name" value="PKS_ER"/>
    <property type="match status" value="1"/>
</dbReference>
<dbReference type="InterPro" id="IPR020843">
    <property type="entry name" value="ER"/>
</dbReference>
<dbReference type="PANTHER" id="PTHR11695">
    <property type="entry name" value="ALCOHOL DEHYDROGENASE RELATED"/>
    <property type="match status" value="1"/>
</dbReference>
<protein>
    <submittedName>
        <fullName evidence="2">NAD(P)-dependent alcohol dehydrogenase</fullName>
    </submittedName>
</protein>
<gene>
    <name evidence="2" type="ORF">GCM10022383_03400</name>
</gene>
<dbReference type="InterPro" id="IPR011032">
    <property type="entry name" value="GroES-like_sf"/>
</dbReference>
<dbReference type="SUPFAM" id="SSF51735">
    <property type="entry name" value="NAD(P)-binding Rossmann-fold domains"/>
    <property type="match status" value="1"/>
</dbReference>
<dbReference type="SUPFAM" id="SSF50129">
    <property type="entry name" value="GroES-like"/>
    <property type="match status" value="1"/>
</dbReference>
<dbReference type="PANTHER" id="PTHR11695:SF648">
    <property type="entry name" value="ZINC-BINDING OXIDOREDUCTASE"/>
    <property type="match status" value="1"/>
</dbReference>
<reference evidence="3" key="1">
    <citation type="journal article" date="2019" name="Int. J. Syst. Evol. Microbiol.">
        <title>The Global Catalogue of Microorganisms (GCM) 10K type strain sequencing project: providing services to taxonomists for standard genome sequencing and annotation.</title>
        <authorList>
            <consortium name="The Broad Institute Genomics Platform"/>
            <consortium name="The Broad Institute Genome Sequencing Center for Infectious Disease"/>
            <person name="Wu L."/>
            <person name="Ma J."/>
        </authorList>
    </citation>
    <scope>NUCLEOTIDE SEQUENCE [LARGE SCALE GENOMIC DNA]</scope>
    <source>
        <strain evidence="3">JCM 17024</strain>
    </source>
</reference>
<dbReference type="Gene3D" id="3.90.180.10">
    <property type="entry name" value="Medium-chain alcohol dehydrogenases, catalytic domain"/>
    <property type="match status" value="1"/>
</dbReference>
<dbReference type="Proteomes" id="UP001501591">
    <property type="component" value="Unassembled WGS sequence"/>
</dbReference>
<dbReference type="Pfam" id="PF08240">
    <property type="entry name" value="ADH_N"/>
    <property type="match status" value="1"/>
</dbReference>
<dbReference type="Pfam" id="PF13602">
    <property type="entry name" value="ADH_zinc_N_2"/>
    <property type="match status" value="1"/>
</dbReference>
<evidence type="ECO:0000313" key="3">
    <source>
        <dbReference type="Proteomes" id="UP001501591"/>
    </source>
</evidence>
<name>A0ABP7MPU0_9MICO</name>
<dbReference type="InterPro" id="IPR036291">
    <property type="entry name" value="NAD(P)-bd_dom_sf"/>
</dbReference>
<accession>A0ABP7MPU0</accession>
<dbReference type="InterPro" id="IPR013154">
    <property type="entry name" value="ADH-like_N"/>
</dbReference>
<dbReference type="EMBL" id="BAABCP010000001">
    <property type="protein sequence ID" value="GAA3927736.1"/>
    <property type="molecule type" value="Genomic_DNA"/>
</dbReference>
<sequence>MSAPVHQRAVIQQRFGPVEEVLSWTEDLPVRPPQAGQVQVRVEAAGINPIDWQMIQGNRRLITPRRFPFIPLFDIAGTVSAVGSGVTRFRIGDRVHGDNHLQAGGASEYANVDESLLNEIPAGLDFADAAAVPLAAQTALAVLDAGGVTNGSRVAVIGASGGVGTFIVQMLRSRGARIVAVSSSRNHALVRTLGADDVIDHRTTTLADSYPLSSFDTVIDCVGGRDKWLQARRVLRRGGSFVTISRDEDETVTPASALRMLATIGLRRLRGMIGARIKYIPVFLRASADLLGRVDAMVDDGGVAPQIAARFPFTLEGVHAALARSRTGRTPGKIVIEMTHAGAPL</sequence>
<dbReference type="InterPro" id="IPR050700">
    <property type="entry name" value="YIM1/Zinc_Alcohol_DH_Fams"/>
</dbReference>
<keyword evidence="3" id="KW-1185">Reference proteome</keyword>